<dbReference type="Proteomes" id="UP000465609">
    <property type="component" value="Chromosome"/>
</dbReference>
<dbReference type="EMBL" id="AP022577">
    <property type="protein sequence ID" value="BBX82241.1"/>
    <property type="molecule type" value="Genomic_DNA"/>
</dbReference>
<sequence>MWFRWAERAAGNPGSQSFKHRIGGHTPVISAMQYAARHARTSRVIDGGRWLADTLPRIDSDRAVSGAPAFDVRAALHDAIGSLTDIEFASALLYSGHDLASLDMGRNPKTTVSKLGLDWYQHQVSRAPFSVGRRAARWLAPVIVTVDSIRAAAEKLPASVVGVHDSPRRRLTVQRIADELVDRYPASVLSNNSDAFAHSCALAHHLNLREYLPVATSADVAIAAALAGYQTAYQRLSPTGVVIGIDENVAQMLRAHSLRPHRSLLTAA</sequence>
<evidence type="ECO:0000313" key="2">
    <source>
        <dbReference type="Proteomes" id="UP000465609"/>
    </source>
</evidence>
<reference evidence="1 2" key="1">
    <citation type="journal article" date="2019" name="Emerg. Microbes Infect.">
        <title>Comprehensive subspecies identification of 175 nontuberculous mycobacteria species based on 7547 genomic profiles.</title>
        <authorList>
            <person name="Matsumoto Y."/>
            <person name="Kinjo T."/>
            <person name="Motooka D."/>
            <person name="Nabeya D."/>
            <person name="Jung N."/>
            <person name="Uechi K."/>
            <person name="Horii T."/>
            <person name="Iida T."/>
            <person name="Fujita J."/>
            <person name="Nakamura S."/>
        </authorList>
    </citation>
    <scope>NUCLEOTIDE SEQUENCE [LARGE SCALE GENOMIC DNA]</scope>
    <source>
        <strain evidence="1 2">JCM 15296</strain>
    </source>
</reference>
<evidence type="ECO:0000313" key="1">
    <source>
        <dbReference type="EMBL" id="BBX82241.1"/>
    </source>
</evidence>
<accession>A0ABM7I6Q1</accession>
<proteinExistence type="predicted"/>
<organism evidence="1 2">
    <name type="scientific">Mycolicibacterium aubagnense</name>
    <dbReference type="NCBI Taxonomy" id="319707"/>
    <lineage>
        <taxon>Bacteria</taxon>
        <taxon>Bacillati</taxon>
        <taxon>Actinomycetota</taxon>
        <taxon>Actinomycetes</taxon>
        <taxon>Mycobacteriales</taxon>
        <taxon>Mycobacteriaceae</taxon>
        <taxon>Mycolicibacterium</taxon>
    </lineage>
</organism>
<keyword evidence="2" id="KW-1185">Reference proteome</keyword>
<protein>
    <submittedName>
        <fullName evidence="1">Uncharacterized protein</fullName>
    </submittedName>
</protein>
<name>A0ABM7I6Q1_9MYCO</name>
<gene>
    <name evidence="1" type="ORF">MAUB_01140</name>
</gene>